<dbReference type="InterPro" id="IPR036259">
    <property type="entry name" value="MFS_trans_sf"/>
</dbReference>
<dbReference type="Proteomes" id="UP000696280">
    <property type="component" value="Unassembled WGS sequence"/>
</dbReference>
<dbReference type="InterPro" id="IPR050360">
    <property type="entry name" value="MFS_Sugar_Transporters"/>
</dbReference>
<dbReference type="FunFam" id="1.20.1250.20:FF:000134">
    <property type="entry name" value="MFS sugar transporter protein"/>
    <property type="match status" value="1"/>
</dbReference>
<dbReference type="InterPro" id="IPR003663">
    <property type="entry name" value="Sugar/inositol_transpt"/>
</dbReference>
<dbReference type="InterPro" id="IPR020846">
    <property type="entry name" value="MFS_dom"/>
</dbReference>
<dbReference type="InterPro" id="IPR005828">
    <property type="entry name" value="MFS_sugar_transport-like"/>
</dbReference>
<evidence type="ECO:0000256" key="5">
    <source>
        <dbReference type="ARBA" id="ARBA00022989"/>
    </source>
</evidence>
<dbReference type="PROSITE" id="PS50850">
    <property type="entry name" value="MFS"/>
    <property type="match status" value="1"/>
</dbReference>
<sequence length="512" mass="56171">MAPSRPDVSKTIPNNTNPKWWKDPGMIKLNLMIVCVITAQMTCGYDEGVVGNFQAMEPWLKDMSNPDASRIGLITTIIFVGGFIGSFPASPVSDIFGRKAGLYIGSMFTLVGAIIQTSAFGYAQFMVGRGLIGIGISFTCVAGPSMVAELAHPRQRGTVLGFFNTFWYVGAIVAAWGSFGSGHMNNSWCWRIPSLIQCVAPVFLIGMLPLMPESPRFLLSKGRAEEARKVLAEFHANGQLDDELVLFEVDEINVSLAIESRYSEAGWNILWNSSANRKKICLVTSSFILCLWCGQGVISYYFSPLLTSLNVTGTNKQTGINGGMQIWNFLVSIAGACLADRIGRRPLWLISLFGMLASNIGITVTSAVFAQNEAKAAAYMAVLFLFTYNGSFNIACNPLAYAYPTEVLPYSMRTKGLAIVVAGGQAMLIVSQYANPVAIENIGWKYWLFFMGMLLLFIPMVYFTFPETKGLTLEELGRLFETDEALEIEKIEGIEPEEAEVVPIEIDSKAKM</sequence>
<gene>
    <name evidence="10" type="ORF">HYFRA_00000138</name>
</gene>
<evidence type="ECO:0000313" key="10">
    <source>
        <dbReference type="EMBL" id="CAG8957799.1"/>
    </source>
</evidence>
<accession>A0A9N9PL20</accession>
<feature type="transmembrane region" description="Helical" evidence="8">
    <location>
        <begin position="446"/>
        <end position="465"/>
    </location>
</feature>
<feature type="domain" description="Major facilitator superfamily (MFS) profile" evidence="9">
    <location>
        <begin position="32"/>
        <end position="469"/>
    </location>
</feature>
<name>A0A9N9PL20_9HELO</name>
<evidence type="ECO:0000256" key="6">
    <source>
        <dbReference type="ARBA" id="ARBA00023136"/>
    </source>
</evidence>
<feature type="transmembrane region" description="Helical" evidence="8">
    <location>
        <begin position="280"/>
        <end position="302"/>
    </location>
</feature>
<dbReference type="GO" id="GO:0016020">
    <property type="term" value="C:membrane"/>
    <property type="evidence" value="ECO:0007669"/>
    <property type="project" value="UniProtKB-SubCell"/>
</dbReference>
<proteinExistence type="inferred from homology"/>
<keyword evidence="6 8" id="KW-0472">Membrane</keyword>
<dbReference type="NCBIfam" id="TIGR00879">
    <property type="entry name" value="SP"/>
    <property type="match status" value="1"/>
</dbReference>
<organism evidence="10 11">
    <name type="scientific">Hymenoscyphus fraxineus</name>
    <dbReference type="NCBI Taxonomy" id="746836"/>
    <lineage>
        <taxon>Eukaryota</taxon>
        <taxon>Fungi</taxon>
        <taxon>Dikarya</taxon>
        <taxon>Ascomycota</taxon>
        <taxon>Pezizomycotina</taxon>
        <taxon>Leotiomycetes</taxon>
        <taxon>Helotiales</taxon>
        <taxon>Helotiaceae</taxon>
        <taxon>Hymenoscyphus</taxon>
    </lineage>
</organism>
<dbReference type="PRINTS" id="PR00171">
    <property type="entry name" value="SUGRTRNSPORT"/>
</dbReference>
<comment type="subcellular location">
    <subcellularLocation>
        <location evidence="1">Membrane</location>
        <topology evidence="1">Multi-pass membrane protein</topology>
    </subcellularLocation>
</comment>
<dbReference type="PROSITE" id="PS00216">
    <property type="entry name" value="SUGAR_TRANSPORT_1"/>
    <property type="match status" value="2"/>
</dbReference>
<dbReference type="GO" id="GO:0005351">
    <property type="term" value="F:carbohydrate:proton symporter activity"/>
    <property type="evidence" value="ECO:0007669"/>
    <property type="project" value="TreeGrafter"/>
</dbReference>
<keyword evidence="11" id="KW-1185">Reference proteome</keyword>
<feature type="transmembrane region" description="Helical" evidence="8">
    <location>
        <begin position="100"/>
        <end position="120"/>
    </location>
</feature>
<feature type="transmembrane region" description="Helical" evidence="8">
    <location>
        <begin position="346"/>
        <end position="370"/>
    </location>
</feature>
<comment type="caution">
    <text evidence="10">The sequence shown here is derived from an EMBL/GenBank/DDBJ whole genome shotgun (WGS) entry which is preliminary data.</text>
</comment>
<keyword evidence="4 8" id="KW-0812">Transmembrane</keyword>
<dbReference type="EMBL" id="CAJVRL010000081">
    <property type="protein sequence ID" value="CAG8957799.1"/>
    <property type="molecule type" value="Genomic_DNA"/>
</dbReference>
<feature type="transmembrane region" description="Helical" evidence="8">
    <location>
        <begin position="416"/>
        <end position="434"/>
    </location>
</feature>
<feature type="transmembrane region" description="Helical" evidence="8">
    <location>
        <begin position="159"/>
        <end position="179"/>
    </location>
</feature>
<dbReference type="OrthoDB" id="6133115at2759"/>
<dbReference type="PANTHER" id="PTHR48022:SF64">
    <property type="entry name" value="MAJOR FACILITATOR SUPERFAMILY (MFS) PROFILE DOMAIN-CONTAINING PROTEIN"/>
    <property type="match status" value="1"/>
</dbReference>
<feature type="transmembrane region" description="Helical" evidence="8">
    <location>
        <begin position="376"/>
        <end position="395"/>
    </location>
</feature>
<protein>
    <recommendedName>
        <fullName evidence="9">Major facilitator superfamily (MFS) profile domain-containing protein</fullName>
    </recommendedName>
</protein>
<feature type="transmembrane region" description="Helical" evidence="8">
    <location>
        <begin position="191"/>
        <end position="211"/>
    </location>
</feature>
<keyword evidence="5 8" id="KW-1133">Transmembrane helix</keyword>
<evidence type="ECO:0000256" key="7">
    <source>
        <dbReference type="RuleBase" id="RU003346"/>
    </source>
</evidence>
<dbReference type="InterPro" id="IPR005829">
    <property type="entry name" value="Sugar_transporter_CS"/>
</dbReference>
<feature type="transmembrane region" description="Helical" evidence="8">
    <location>
        <begin position="126"/>
        <end position="147"/>
    </location>
</feature>
<keyword evidence="3 7" id="KW-0813">Transport</keyword>
<dbReference type="PANTHER" id="PTHR48022">
    <property type="entry name" value="PLASTIDIC GLUCOSE TRANSPORTER 4"/>
    <property type="match status" value="1"/>
</dbReference>
<evidence type="ECO:0000256" key="1">
    <source>
        <dbReference type="ARBA" id="ARBA00004141"/>
    </source>
</evidence>
<evidence type="ECO:0000256" key="3">
    <source>
        <dbReference type="ARBA" id="ARBA00022448"/>
    </source>
</evidence>
<evidence type="ECO:0000256" key="4">
    <source>
        <dbReference type="ARBA" id="ARBA00022692"/>
    </source>
</evidence>
<reference evidence="10" key="1">
    <citation type="submission" date="2021-07" db="EMBL/GenBank/DDBJ databases">
        <authorList>
            <person name="Durling M."/>
        </authorList>
    </citation>
    <scope>NUCLEOTIDE SEQUENCE</scope>
</reference>
<dbReference type="SUPFAM" id="SSF103473">
    <property type="entry name" value="MFS general substrate transporter"/>
    <property type="match status" value="1"/>
</dbReference>
<dbReference type="Pfam" id="PF00083">
    <property type="entry name" value="Sugar_tr"/>
    <property type="match status" value="1"/>
</dbReference>
<evidence type="ECO:0000259" key="9">
    <source>
        <dbReference type="PROSITE" id="PS50850"/>
    </source>
</evidence>
<evidence type="ECO:0000256" key="2">
    <source>
        <dbReference type="ARBA" id="ARBA00010992"/>
    </source>
</evidence>
<evidence type="ECO:0000313" key="11">
    <source>
        <dbReference type="Proteomes" id="UP000696280"/>
    </source>
</evidence>
<evidence type="ECO:0000256" key="8">
    <source>
        <dbReference type="SAM" id="Phobius"/>
    </source>
</evidence>
<dbReference type="AlphaFoldDB" id="A0A9N9PL20"/>
<dbReference type="Gene3D" id="1.20.1250.20">
    <property type="entry name" value="MFS general substrate transporter like domains"/>
    <property type="match status" value="1"/>
</dbReference>
<comment type="similarity">
    <text evidence="2 7">Belongs to the major facilitator superfamily. Sugar transporter (TC 2.A.1.1) family.</text>
</comment>
<feature type="transmembrane region" description="Helical" evidence="8">
    <location>
        <begin position="68"/>
        <end position="88"/>
    </location>
</feature>